<comment type="caution">
    <text evidence="2">The sequence shown here is derived from an EMBL/GenBank/DDBJ whole genome shotgun (WGS) entry which is preliminary data.</text>
</comment>
<name>A0A370X500_9GAMM</name>
<dbReference type="RefSeq" id="WP_115478452.1">
    <property type="nucleotide sequence ID" value="NZ_QRBF01000004.1"/>
</dbReference>
<sequence>MFDTRHRSEKLAFPYSHLLNNARRVALMFFISVLGLSMLIAAWPARKATPLISKTDWVINGAAFQNTQPGLYEVSDSIRNSPQAVYWRTWSPSTQATKADIRTKPFKPRRYMAVPYGGFAGTDGIKLYLVCLKSGAQLPVASARTNTQMTEALLRLPSEWCPGDVALNAYSASTTFFITVGTPFSISWVEYYKNSFIGLIGILAFTFTFAFAWSLIFLPSVFLGFNRSGGNWLTSGMICFGLIGYALFFIYFASHHAGRIISAVLLLSVPALFIWLRARRRNVLARAWQSWKTPTALWAAVVISAFCLAVATHNGAGPWTVNALFTPVQWSTDDQLPMLISEHLFHGHDPRLLGFSPWKISDRPPLAYGLMSTLRLVSWLSTSHRDGYPLFYQYQEISGIVINGLWAVALYYLLTAMRLDRRDVFKAMVIIALTPFAIFNSVFIWPKMLGAAFALVAFTLLLEPIMVNAQQTQRKFDSKLIVAAALSCLGLLSHGGTAFGIIAAIIFAFALRGLPSVRFCVGAAITGLLVLAPWALWQHFEQPPGNALIKYAFAGTFGFGEEGKSLFATIHDAYANLTLSSWLRMKELALKIIFAGQATTCGMYESAPVDSYDGALRIKDFFNFVPSLRFLAIGIVPLILGKLVVRDKATQGSTRLLPIMMCTGLLAVGFYVLFGFDCYINHAQSYESILEVLASLTLALILARKWYFDLVCLLSICYGAIVWVIEPLLSARYVDIAPVLVLCGIALAACYRMAFGDSRPQVLKAEPDA</sequence>
<feature type="transmembrane region" description="Helical" evidence="1">
    <location>
        <begin position="657"/>
        <end position="674"/>
    </location>
</feature>
<dbReference type="OrthoDB" id="8482297at2"/>
<evidence type="ECO:0000313" key="2">
    <source>
        <dbReference type="EMBL" id="RDS83412.1"/>
    </source>
</evidence>
<feature type="transmembrane region" description="Helical" evidence="1">
    <location>
        <begin position="25"/>
        <end position="45"/>
    </location>
</feature>
<feature type="transmembrane region" description="Helical" evidence="1">
    <location>
        <begin position="481"/>
        <end position="510"/>
    </location>
</feature>
<keyword evidence="3" id="KW-1185">Reference proteome</keyword>
<feature type="transmembrane region" description="Helical" evidence="1">
    <location>
        <begin position="296"/>
        <end position="316"/>
    </location>
</feature>
<keyword evidence="1" id="KW-0472">Membrane</keyword>
<evidence type="ECO:0000256" key="1">
    <source>
        <dbReference type="SAM" id="Phobius"/>
    </source>
</evidence>
<feature type="transmembrane region" description="Helical" evidence="1">
    <location>
        <begin position="451"/>
        <end position="469"/>
    </location>
</feature>
<dbReference type="AlphaFoldDB" id="A0A370X500"/>
<accession>A0A370X500</accession>
<gene>
    <name evidence="2" type="ORF">DWU99_12855</name>
</gene>
<keyword evidence="1" id="KW-1133">Transmembrane helix</keyword>
<protein>
    <submittedName>
        <fullName evidence="2">Uncharacterized protein</fullName>
    </submittedName>
</protein>
<feature type="transmembrane region" description="Helical" evidence="1">
    <location>
        <begin position="427"/>
        <end position="445"/>
    </location>
</feature>
<feature type="transmembrane region" description="Helical" evidence="1">
    <location>
        <begin position="736"/>
        <end position="754"/>
    </location>
</feature>
<feature type="transmembrane region" description="Helical" evidence="1">
    <location>
        <begin position="230"/>
        <end position="251"/>
    </location>
</feature>
<feature type="transmembrane region" description="Helical" evidence="1">
    <location>
        <begin position="516"/>
        <end position="537"/>
    </location>
</feature>
<dbReference type="EMBL" id="QRBF01000004">
    <property type="protein sequence ID" value="RDS83412.1"/>
    <property type="molecule type" value="Genomic_DNA"/>
</dbReference>
<feature type="transmembrane region" description="Helical" evidence="1">
    <location>
        <begin position="397"/>
        <end position="415"/>
    </location>
</feature>
<reference evidence="2 3" key="1">
    <citation type="submission" date="2018-07" db="EMBL/GenBank/DDBJ databases">
        <title>Dyella monticola sp. nov. and Dyella psychrodurans sp. nov. isolated from monsoon evergreen broad-leaved forest soil of Dinghu Mountain, China.</title>
        <authorList>
            <person name="Gao Z."/>
            <person name="Qiu L."/>
        </authorList>
    </citation>
    <scope>NUCLEOTIDE SEQUENCE [LARGE SCALE GENOMIC DNA]</scope>
    <source>
        <strain evidence="2 3">4MSK11</strain>
    </source>
</reference>
<organism evidence="2 3">
    <name type="scientific">Dyella psychrodurans</name>
    <dbReference type="NCBI Taxonomy" id="1927960"/>
    <lineage>
        <taxon>Bacteria</taxon>
        <taxon>Pseudomonadati</taxon>
        <taxon>Pseudomonadota</taxon>
        <taxon>Gammaproteobacteria</taxon>
        <taxon>Lysobacterales</taxon>
        <taxon>Rhodanobacteraceae</taxon>
        <taxon>Dyella</taxon>
    </lineage>
</organism>
<proteinExistence type="predicted"/>
<keyword evidence="1" id="KW-0812">Transmembrane</keyword>
<feature type="transmembrane region" description="Helical" evidence="1">
    <location>
        <begin position="257"/>
        <end position="276"/>
    </location>
</feature>
<feature type="transmembrane region" description="Helical" evidence="1">
    <location>
        <begin position="195"/>
        <end position="218"/>
    </location>
</feature>
<evidence type="ECO:0000313" key="3">
    <source>
        <dbReference type="Proteomes" id="UP000255334"/>
    </source>
</evidence>
<feature type="transmembrane region" description="Helical" evidence="1">
    <location>
        <begin position="627"/>
        <end position="645"/>
    </location>
</feature>
<dbReference type="Proteomes" id="UP000255334">
    <property type="component" value="Unassembled WGS sequence"/>
</dbReference>
<feature type="transmembrane region" description="Helical" evidence="1">
    <location>
        <begin position="710"/>
        <end position="730"/>
    </location>
</feature>